<dbReference type="InterPro" id="IPR017896">
    <property type="entry name" value="4Fe4S_Fe-S-bd"/>
</dbReference>
<evidence type="ECO:0000256" key="4">
    <source>
        <dbReference type="ARBA" id="ARBA00023014"/>
    </source>
</evidence>
<dbReference type="Pfam" id="PF00037">
    <property type="entry name" value="Fer4"/>
    <property type="match status" value="1"/>
</dbReference>
<dbReference type="PROSITE" id="PS51379">
    <property type="entry name" value="4FE4S_FER_2"/>
    <property type="match status" value="2"/>
</dbReference>
<evidence type="ECO:0000256" key="2">
    <source>
        <dbReference type="ARBA" id="ARBA00022723"/>
    </source>
</evidence>
<dbReference type="Gene3D" id="3.30.70.20">
    <property type="match status" value="2"/>
</dbReference>
<dbReference type="InterPro" id="IPR017900">
    <property type="entry name" value="4Fe4S_Fe_S_CS"/>
</dbReference>
<feature type="domain" description="4Fe-4S ferredoxin-type" evidence="5">
    <location>
        <begin position="127"/>
        <end position="156"/>
    </location>
</feature>
<gene>
    <name evidence="6" type="ordered locus">NAMH_0552</name>
</gene>
<dbReference type="PROSITE" id="PS00198">
    <property type="entry name" value="4FE4S_FER_1"/>
    <property type="match status" value="1"/>
</dbReference>
<dbReference type="PANTHER" id="PTHR43687">
    <property type="entry name" value="ADENYLYLSULFATE REDUCTASE, BETA SUBUNIT"/>
    <property type="match status" value="1"/>
</dbReference>
<dbReference type="OrthoDB" id="9800445at2"/>
<organism evidence="6 7">
    <name type="scientific">Nautilia profundicola (strain ATCC BAA-1463 / DSM 18972 / AmH)</name>
    <dbReference type="NCBI Taxonomy" id="598659"/>
    <lineage>
        <taxon>Bacteria</taxon>
        <taxon>Pseudomonadati</taxon>
        <taxon>Campylobacterota</taxon>
        <taxon>Epsilonproteobacteria</taxon>
        <taxon>Nautiliales</taxon>
        <taxon>Nautiliaceae</taxon>
        <taxon>Nautilia</taxon>
    </lineage>
</organism>
<keyword evidence="2" id="KW-0479">Metal-binding</keyword>
<protein>
    <submittedName>
        <fullName evidence="6">Periplasmic nitrate reductase, NapF subunit</fullName>
    </submittedName>
</protein>
<dbReference type="GO" id="GO:0046872">
    <property type="term" value="F:metal ion binding"/>
    <property type="evidence" value="ECO:0007669"/>
    <property type="project" value="UniProtKB-KW"/>
</dbReference>
<dbReference type="PANTHER" id="PTHR43687:SF3">
    <property type="entry name" value="4FE-4S FERREDOXIN-TYPE DOMAIN-CONTAINING PROTEIN"/>
    <property type="match status" value="1"/>
</dbReference>
<keyword evidence="3" id="KW-0408">Iron</keyword>
<feature type="domain" description="4Fe-4S ferredoxin-type" evidence="5">
    <location>
        <begin position="55"/>
        <end position="86"/>
    </location>
</feature>
<dbReference type="SUPFAM" id="SSF54862">
    <property type="entry name" value="4Fe-4S ferredoxins"/>
    <property type="match status" value="1"/>
</dbReference>
<keyword evidence="1" id="KW-0004">4Fe-4S</keyword>
<sequence length="156" mass="17828">MDRRSFFRRVKNSPFKSFIYPPYYDKKEDFSKCKDCKDKDCLIACNEKIIKIVNEKPVLDFTNSGCTFCDECAIACKNGVLSLPYKKNTINAEMIINPKKCIAWNQTICFSCQDVCEEFAIIYKGMFNPVIDLEKCTGCGFCISVCPTNAIETKII</sequence>
<name>B9L8L0_NAUPA</name>
<dbReference type="HOGENOM" id="CLU_077329_2_0_7"/>
<dbReference type="InterPro" id="IPR050572">
    <property type="entry name" value="Fe-S_Ferredoxin"/>
</dbReference>
<dbReference type="RefSeq" id="WP_012663488.1">
    <property type="nucleotide sequence ID" value="NC_012115.1"/>
</dbReference>
<evidence type="ECO:0000313" key="7">
    <source>
        <dbReference type="Proteomes" id="UP000000448"/>
    </source>
</evidence>
<reference evidence="6 7" key="1">
    <citation type="journal article" date="2009" name="PLoS Genet.">
        <title>Adaptations to submarine hydrothermal environments exemplified by the genome of Nautilia profundicola.</title>
        <authorList>
            <person name="Campbell B.J."/>
            <person name="Smith J.L."/>
            <person name="Hanson T.E."/>
            <person name="Klotz M.G."/>
            <person name="Stein L.Y."/>
            <person name="Lee C.K."/>
            <person name="Wu D."/>
            <person name="Robinson J.M."/>
            <person name="Khouri H.M."/>
            <person name="Eisen J.A."/>
            <person name="Cary S.C."/>
        </authorList>
    </citation>
    <scope>NUCLEOTIDE SEQUENCE [LARGE SCALE GENOMIC DNA]</scope>
    <source>
        <strain evidence="7">ATCC BAA-1463 / DSM 18972 / AmH</strain>
    </source>
</reference>
<dbReference type="STRING" id="598659.NAMH_0552"/>
<evidence type="ECO:0000256" key="3">
    <source>
        <dbReference type="ARBA" id="ARBA00023004"/>
    </source>
</evidence>
<accession>B9L8L0</accession>
<dbReference type="GO" id="GO:0051539">
    <property type="term" value="F:4 iron, 4 sulfur cluster binding"/>
    <property type="evidence" value="ECO:0007669"/>
    <property type="project" value="UniProtKB-KW"/>
</dbReference>
<dbReference type="eggNOG" id="COG1149">
    <property type="taxonomic scope" value="Bacteria"/>
</dbReference>
<proteinExistence type="predicted"/>
<dbReference type="Proteomes" id="UP000000448">
    <property type="component" value="Chromosome"/>
</dbReference>
<keyword evidence="7" id="KW-1185">Reference proteome</keyword>
<dbReference type="AlphaFoldDB" id="B9L8L0"/>
<keyword evidence="4" id="KW-0411">Iron-sulfur</keyword>
<evidence type="ECO:0000256" key="1">
    <source>
        <dbReference type="ARBA" id="ARBA00022485"/>
    </source>
</evidence>
<dbReference type="KEGG" id="nam:NAMH_0552"/>
<dbReference type="EMBL" id="CP001279">
    <property type="protein sequence ID" value="ACM92116.1"/>
    <property type="molecule type" value="Genomic_DNA"/>
</dbReference>
<evidence type="ECO:0000259" key="5">
    <source>
        <dbReference type="PROSITE" id="PS51379"/>
    </source>
</evidence>
<evidence type="ECO:0000313" key="6">
    <source>
        <dbReference type="EMBL" id="ACM92116.1"/>
    </source>
</evidence>